<feature type="region of interest" description="Disordered" evidence="3">
    <location>
        <begin position="69"/>
        <end position="88"/>
    </location>
</feature>
<reference evidence="4 5" key="1">
    <citation type="submission" date="2024-10" db="EMBL/GenBank/DDBJ databases">
        <title>Updated reference genomes for cyclostephanoid diatoms.</title>
        <authorList>
            <person name="Roberts W.R."/>
            <person name="Alverson A.J."/>
        </authorList>
    </citation>
    <scope>NUCLEOTIDE SEQUENCE [LARGE SCALE GENOMIC DNA]</scope>
    <source>
        <strain evidence="4 5">AJA010-31</strain>
    </source>
</reference>
<gene>
    <name evidence="4" type="ORF">ACHAWO_005104</name>
</gene>
<protein>
    <recommendedName>
        <fullName evidence="2">Succinate dehydrogenase assembly factor 4, mitochondrial</fullName>
    </recommendedName>
</protein>
<dbReference type="AlphaFoldDB" id="A0ABD3PFQ5"/>
<evidence type="ECO:0000256" key="3">
    <source>
        <dbReference type="SAM" id="MobiDB-lite"/>
    </source>
</evidence>
<dbReference type="Pfam" id="PF07896">
    <property type="entry name" value="DUF1674"/>
    <property type="match status" value="1"/>
</dbReference>
<evidence type="ECO:0000256" key="1">
    <source>
        <dbReference type="ARBA" id="ARBA00005701"/>
    </source>
</evidence>
<comment type="similarity">
    <text evidence="1">Belongs to the SDHAF4 family.</text>
</comment>
<dbReference type="PANTHER" id="PTHR28524">
    <property type="entry name" value="SUCCINATE DEHYDROGENASE ASSEMBLY FACTOR 4, MITOCHONDRIAL"/>
    <property type="match status" value="1"/>
</dbReference>
<accession>A0ABD3PFQ5</accession>
<evidence type="ECO:0000256" key="2">
    <source>
        <dbReference type="ARBA" id="ARBA00022170"/>
    </source>
</evidence>
<name>A0ABD3PFQ5_9STRA</name>
<evidence type="ECO:0000313" key="5">
    <source>
        <dbReference type="Proteomes" id="UP001530400"/>
    </source>
</evidence>
<keyword evidence="5" id="KW-1185">Reference proteome</keyword>
<proteinExistence type="inferred from homology"/>
<comment type="caution">
    <text evidence="4">The sequence shown here is derived from an EMBL/GenBank/DDBJ whole genome shotgun (WGS) entry which is preliminary data.</text>
</comment>
<evidence type="ECO:0000313" key="4">
    <source>
        <dbReference type="EMBL" id="KAL3786965.1"/>
    </source>
</evidence>
<dbReference type="Proteomes" id="UP001530400">
    <property type="component" value="Unassembled WGS sequence"/>
</dbReference>
<sequence length="142" mass="16289">MIRAVGHPIRRWLSVGSTFLPKQMMINLERSSISDIDEAKCNLQYNMRSYLTSTAVFRPKDDVHVTIETTSSQNKHQENSEIDSKCGPIDDEEMEQEEMFVTSDPILGHGKIQEWGGPRRGGRLAEPTRFGDWERKGRCTDF</sequence>
<dbReference type="PANTHER" id="PTHR28524:SF3">
    <property type="entry name" value="SUCCINATE DEHYDROGENASE ASSEMBLY FACTOR 4, MITOCHONDRIAL"/>
    <property type="match status" value="1"/>
</dbReference>
<organism evidence="4 5">
    <name type="scientific">Cyclotella atomus</name>
    <dbReference type="NCBI Taxonomy" id="382360"/>
    <lineage>
        <taxon>Eukaryota</taxon>
        <taxon>Sar</taxon>
        <taxon>Stramenopiles</taxon>
        <taxon>Ochrophyta</taxon>
        <taxon>Bacillariophyta</taxon>
        <taxon>Coscinodiscophyceae</taxon>
        <taxon>Thalassiosirophycidae</taxon>
        <taxon>Stephanodiscales</taxon>
        <taxon>Stephanodiscaceae</taxon>
        <taxon>Cyclotella</taxon>
    </lineage>
</organism>
<dbReference type="InterPro" id="IPR012875">
    <property type="entry name" value="SDHF4"/>
</dbReference>
<dbReference type="EMBL" id="JALLPJ020000629">
    <property type="protein sequence ID" value="KAL3786965.1"/>
    <property type="molecule type" value="Genomic_DNA"/>
</dbReference>
<feature type="compositionally biased region" description="Basic and acidic residues" evidence="3">
    <location>
        <begin position="75"/>
        <end position="84"/>
    </location>
</feature>
<feature type="region of interest" description="Disordered" evidence="3">
    <location>
        <begin position="108"/>
        <end position="127"/>
    </location>
</feature>